<feature type="transmembrane region" description="Helical" evidence="1">
    <location>
        <begin position="66"/>
        <end position="89"/>
    </location>
</feature>
<dbReference type="VEuPathDB" id="FungiDB:SDRG_16213"/>
<reference evidence="2 3" key="1">
    <citation type="submission" date="2012-04" db="EMBL/GenBank/DDBJ databases">
        <title>The Genome Sequence of Saprolegnia declina VS20.</title>
        <authorList>
            <consortium name="The Broad Institute Genome Sequencing Platform"/>
            <person name="Russ C."/>
            <person name="Nusbaum C."/>
            <person name="Tyler B."/>
            <person name="van West P."/>
            <person name="Dieguez-Uribeondo J."/>
            <person name="de Bruijn I."/>
            <person name="Tripathy S."/>
            <person name="Jiang R."/>
            <person name="Young S.K."/>
            <person name="Zeng Q."/>
            <person name="Gargeya S."/>
            <person name="Fitzgerald M."/>
            <person name="Haas B."/>
            <person name="Abouelleil A."/>
            <person name="Alvarado L."/>
            <person name="Arachchi H.M."/>
            <person name="Berlin A."/>
            <person name="Chapman S.B."/>
            <person name="Goldberg J."/>
            <person name="Griggs A."/>
            <person name="Gujja S."/>
            <person name="Hansen M."/>
            <person name="Howarth C."/>
            <person name="Imamovic A."/>
            <person name="Larimer J."/>
            <person name="McCowen C."/>
            <person name="Montmayeur A."/>
            <person name="Murphy C."/>
            <person name="Neiman D."/>
            <person name="Pearson M."/>
            <person name="Priest M."/>
            <person name="Roberts A."/>
            <person name="Saif S."/>
            <person name="Shea T."/>
            <person name="Sisk P."/>
            <person name="Sykes S."/>
            <person name="Wortman J."/>
            <person name="Nusbaum C."/>
            <person name="Birren B."/>
        </authorList>
    </citation>
    <scope>NUCLEOTIDE SEQUENCE [LARGE SCALE GENOMIC DNA]</scope>
    <source>
        <strain evidence="2 3">VS20</strain>
    </source>
</reference>
<dbReference type="AlphaFoldDB" id="T0PKJ9"/>
<evidence type="ECO:0000313" key="2">
    <source>
        <dbReference type="EMBL" id="EQC25914.1"/>
    </source>
</evidence>
<feature type="transmembrane region" description="Helical" evidence="1">
    <location>
        <begin position="6"/>
        <end position="28"/>
    </location>
</feature>
<feature type="transmembrane region" description="Helical" evidence="1">
    <location>
        <begin position="40"/>
        <end position="60"/>
    </location>
</feature>
<keyword evidence="1" id="KW-0812">Transmembrane</keyword>
<keyword evidence="1" id="KW-0472">Membrane</keyword>
<protein>
    <recommendedName>
        <fullName evidence="4">Transmembrane protein</fullName>
    </recommendedName>
</protein>
<organism evidence="2 3">
    <name type="scientific">Saprolegnia diclina (strain VS20)</name>
    <dbReference type="NCBI Taxonomy" id="1156394"/>
    <lineage>
        <taxon>Eukaryota</taxon>
        <taxon>Sar</taxon>
        <taxon>Stramenopiles</taxon>
        <taxon>Oomycota</taxon>
        <taxon>Saprolegniomycetes</taxon>
        <taxon>Saprolegniales</taxon>
        <taxon>Saprolegniaceae</taxon>
        <taxon>Saprolegnia</taxon>
    </lineage>
</organism>
<dbReference type="Proteomes" id="UP000030762">
    <property type="component" value="Unassembled WGS sequence"/>
</dbReference>
<dbReference type="InParanoid" id="T0PKJ9"/>
<evidence type="ECO:0000256" key="1">
    <source>
        <dbReference type="SAM" id="Phobius"/>
    </source>
</evidence>
<keyword evidence="3" id="KW-1185">Reference proteome</keyword>
<sequence>MASIVDGVNVVGLAGGVVLVLCAFRPLLWLVRAKAVDEISVVWTVLHAAGLVCSCVYLVLLEAWAGALPLALEALLALLTVPLLVYFRLQRATQRQLRPRRRQRSLSRGGPRTHDFNDEVRCAEAALRLAAWFVEELEALEAAIGHDLDVRRAPLSWTVGFALPLDPSIDVSFLEQRDGSARVTCVASKRVSQAILRQFVADCRRLGQLAFAATYSPTLPGLPRALVTSPSHVMEAIAPSHTAVEL</sequence>
<keyword evidence="1" id="KW-1133">Transmembrane helix</keyword>
<name>T0PKJ9_SAPDV</name>
<evidence type="ECO:0000313" key="3">
    <source>
        <dbReference type="Proteomes" id="UP000030762"/>
    </source>
</evidence>
<dbReference type="EMBL" id="JH767250">
    <property type="protein sequence ID" value="EQC25914.1"/>
    <property type="molecule type" value="Genomic_DNA"/>
</dbReference>
<dbReference type="RefSeq" id="XP_008620636.1">
    <property type="nucleotide sequence ID" value="XM_008622414.1"/>
</dbReference>
<gene>
    <name evidence="2" type="ORF">SDRG_16213</name>
</gene>
<accession>T0PKJ9</accession>
<dbReference type="GeneID" id="19956940"/>
<dbReference type="Gene3D" id="1.20.1280.290">
    <property type="match status" value="1"/>
</dbReference>
<proteinExistence type="predicted"/>
<evidence type="ECO:0008006" key="4">
    <source>
        <dbReference type="Google" id="ProtNLM"/>
    </source>
</evidence>